<keyword evidence="6" id="KW-0472">Membrane</keyword>
<dbReference type="Pfam" id="PF09422">
    <property type="entry name" value="AMER"/>
    <property type="match status" value="2"/>
</dbReference>
<feature type="region of interest" description="Disordered" evidence="7">
    <location>
        <begin position="1002"/>
        <end position="1033"/>
    </location>
</feature>
<feature type="region of interest" description="Disordered" evidence="7">
    <location>
        <begin position="897"/>
        <end position="945"/>
    </location>
</feature>
<feature type="compositionally biased region" description="Polar residues" evidence="7">
    <location>
        <begin position="118"/>
        <end position="143"/>
    </location>
</feature>
<dbReference type="InterPro" id="IPR019003">
    <property type="entry name" value="AMER"/>
</dbReference>
<dbReference type="AlphaFoldDB" id="A0A7K9HFV6"/>
<name>A0A7K9HFV6_9PICI</name>
<keyword evidence="3" id="KW-1003">Cell membrane</keyword>
<feature type="region of interest" description="Disordered" evidence="7">
    <location>
        <begin position="89"/>
        <end position="220"/>
    </location>
</feature>
<dbReference type="GO" id="GO:0005886">
    <property type="term" value="C:plasma membrane"/>
    <property type="evidence" value="ECO:0007669"/>
    <property type="project" value="UniProtKB-SubCell"/>
</dbReference>
<dbReference type="Proteomes" id="UP000534107">
    <property type="component" value="Unassembled WGS sequence"/>
</dbReference>
<evidence type="ECO:0000256" key="7">
    <source>
        <dbReference type="SAM" id="MobiDB-lite"/>
    </source>
</evidence>
<proteinExistence type="inferred from homology"/>
<evidence type="ECO:0000256" key="1">
    <source>
        <dbReference type="ARBA" id="ARBA00004202"/>
    </source>
</evidence>
<comment type="caution">
    <text evidence="8">The sequence shown here is derived from an EMBL/GenBank/DDBJ whole genome shotgun (WGS) entry which is preliminary data.</text>
</comment>
<dbReference type="GO" id="GO:0060828">
    <property type="term" value="P:regulation of canonical Wnt signaling pathway"/>
    <property type="evidence" value="ECO:0007669"/>
    <property type="project" value="TreeGrafter"/>
</dbReference>
<feature type="compositionally biased region" description="Basic and acidic residues" evidence="7">
    <location>
        <begin position="920"/>
        <end position="932"/>
    </location>
</feature>
<evidence type="ECO:0000256" key="6">
    <source>
        <dbReference type="ARBA" id="ARBA00023136"/>
    </source>
</evidence>
<evidence type="ECO:0000256" key="2">
    <source>
        <dbReference type="ARBA" id="ARBA00007750"/>
    </source>
</evidence>
<dbReference type="GO" id="GO:0005546">
    <property type="term" value="F:phosphatidylinositol-4,5-bisphosphate binding"/>
    <property type="evidence" value="ECO:0007669"/>
    <property type="project" value="TreeGrafter"/>
</dbReference>
<feature type="non-terminal residue" evidence="8">
    <location>
        <position position="1"/>
    </location>
</feature>
<feature type="compositionally biased region" description="Polar residues" evidence="7">
    <location>
        <begin position="393"/>
        <end position="404"/>
    </location>
</feature>
<feature type="compositionally biased region" description="Basic and acidic residues" evidence="7">
    <location>
        <begin position="832"/>
        <end position="853"/>
    </location>
</feature>
<dbReference type="PANTHER" id="PTHR22237:SF0">
    <property type="entry name" value="APC MEMBRANE RECRUITMENT PROTEIN 1"/>
    <property type="match status" value="1"/>
</dbReference>
<comment type="similarity">
    <text evidence="2">Belongs to the Amer family.</text>
</comment>
<evidence type="ECO:0000313" key="8">
    <source>
        <dbReference type="EMBL" id="NXH11872.1"/>
    </source>
</evidence>
<reference evidence="8 9" key="1">
    <citation type="submission" date="2019-09" db="EMBL/GenBank/DDBJ databases">
        <title>Bird 10,000 Genomes (B10K) Project - Family phase.</title>
        <authorList>
            <person name="Zhang G."/>
        </authorList>
    </citation>
    <scope>NUCLEOTIDE SEQUENCE [LARGE SCALE GENOMIC DNA]</scope>
    <source>
        <strain evidence="8">B10K-DU-001-16</strain>
        <tissue evidence="8">Muscle</tissue>
    </source>
</reference>
<evidence type="ECO:0000256" key="3">
    <source>
        <dbReference type="ARBA" id="ARBA00022475"/>
    </source>
</evidence>
<feature type="non-terminal residue" evidence="8">
    <location>
        <position position="1033"/>
    </location>
</feature>
<feature type="compositionally biased region" description="Basic and acidic residues" evidence="7">
    <location>
        <begin position="181"/>
        <end position="190"/>
    </location>
</feature>
<comment type="subcellular location">
    <subcellularLocation>
        <location evidence="1">Cell membrane</location>
        <topology evidence="1">Peripheral membrane protein</topology>
    </subcellularLocation>
</comment>
<keyword evidence="9" id="KW-1185">Reference proteome</keyword>
<feature type="compositionally biased region" description="Polar residues" evidence="7">
    <location>
        <begin position="548"/>
        <end position="567"/>
    </location>
</feature>
<evidence type="ECO:0000313" key="9">
    <source>
        <dbReference type="Proteomes" id="UP000534107"/>
    </source>
</evidence>
<organism evidence="8 9">
    <name type="scientific">Bucco capensis</name>
    <name type="common">collared puffbird</name>
    <dbReference type="NCBI Taxonomy" id="135168"/>
    <lineage>
        <taxon>Eukaryota</taxon>
        <taxon>Metazoa</taxon>
        <taxon>Chordata</taxon>
        <taxon>Craniata</taxon>
        <taxon>Vertebrata</taxon>
        <taxon>Euteleostomi</taxon>
        <taxon>Archelosauria</taxon>
        <taxon>Archosauria</taxon>
        <taxon>Dinosauria</taxon>
        <taxon>Saurischia</taxon>
        <taxon>Theropoda</taxon>
        <taxon>Coelurosauria</taxon>
        <taxon>Aves</taxon>
        <taxon>Neognathae</taxon>
        <taxon>Neoaves</taxon>
        <taxon>Telluraves</taxon>
        <taxon>Coraciimorphae</taxon>
        <taxon>Piciformes</taxon>
        <taxon>Bucconidae</taxon>
        <taxon>Bucco</taxon>
    </lineage>
</organism>
<feature type="region of interest" description="Disordered" evidence="7">
    <location>
        <begin position="548"/>
        <end position="569"/>
    </location>
</feature>
<accession>A0A7K9HFV6</accession>
<sequence>SRPRTQSVACGQLDGCEESRDQLSEQGSASVMAVEPQQPQPTPGKLKKTAFKLFGGKRSICTLPSFFGGRNKGQGKAASKKGLMKCKTHEGLSGAGCDGEQLGSPLEGNRDSRPCPLPSSQSAHAAVDTSTSLDVGQGDSSPPGSIEGNEKKPSGEKASFPRPKKGLKGFFNSIRRHRKSKVAECEKTELSEWTGDSEEVTKAPGMGVESQGTTEGRELEPVPLAVTCSGSLEDDHLVGPVASCGEPAESDCPVADEGSSANFMENDPPCLHSGDLLSLILGDVTSLKSFDSLTGCGDDIAEPDITESAISVERSRDAAKRSSCLVTYQGGGEEMAMPEEAEEYLHQLWNGSMAGERGYGAQVSSSSLETHTSHEAEAHPYLGDAMDGVDLLTPQSDQQESAPNSDEGYYDSTTPGPEEEAGDGLGEIKKDRLPRDSYSGDALYEFDALMSPSHGEDSLFESKIAHPGIFSYFLDFCLPAEKSLIQMMDQKRGVMETEEERLAAIQKELLYWELQREPVLKRLDVSSKETHPREKQCVECKTRAANSLGKNQSGLGSEQVTSHTPSRGVNGGCSMARAENPEWRDFPGTLCPENCYNSQKAHGSCLIQLTKNNQEFDSDPDCGLFGGSIHGGIAPAKAGMFPGYRLPEQEHGGVETTTSKPQDDKECEREQAVNFSQALVEFASSGTLFSSLSESLGSSASGSSFTQNLPALPTMVTFDVVDVEQEGEGECEQHPEMNAGEDIAEEFDDGYGRKESLAECDERMYPLGSFQSCNWGVTSLPRHLRLHGLSPSMPAPLSVDRRSRSLDTESLEFELADTLIAKSGPQPCRLWSKKEGGKKDLSGARRSRSKEEGELVAPDGGLSWPGLQHLHHDTDMAAGGMETWGFALATTMENAWEPSEQPGTLSHPFPSLSRSVAGETPDRLPQEPELNRHPLRPSNLPLQPEARWSREAAGSYRYHGEVPTKKLSHLVPLGETEPELPPSFPFTCSPEKRAKCKPIGIAQGVPQHPNGSTDAANSLERCGEPLKGRATPG</sequence>
<dbReference type="EMBL" id="VWZO01004603">
    <property type="protein sequence ID" value="NXH11872.1"/>
    <property type="molecule type" value="Genomic_DNA"/>
</dbReference>
<dbReference type="GO" id="GO:0008013">
    <property type="term" value="F:beta-catenin binding"/>
    <property type="evidence" value="ECO:0007669"/>
    <property type="project" value="TreeGrafter"/>
</dbReference>
<dbReference type="OrthoDB" id="9898564at2759"/>
<keyword evidence="5" id="KW-0446">Lipid-binding</keyword>
<keyword evidence="4" id="KW-0879">Wnt signaling pathway</keyword>
<dbReference type="PANTHER" id="PTHR22237">
    <property type="entry name" value="APC MEMBRANE RECRUITMENT PROTEIN 2-RELATED"/>
    <property type="match status" value="1"/>
</dbReference>
<feature type="region of interest" description="Disordered" evidence="7">
    <location>
        <begin position="826"/>
        <end position="860"/>
    </location>
</feature>
<protein>
    <submittedName>
        <fullName evidence="8">AMER1 protein</fullName>
    </submittedName>
</protein>
<dbReference type="GO" id="GO:0016055">
    <property type="term" value="P:Wnt signaling pathway"/>
    <property type="evidence" value="ECO:0007669"/>
    <property type="project" value="UniProtKB-KW"/>
</dbReference>
<evidence type="ECO:0000256" key="5">
    <source>
        <dbReference type="ARBA" id="ARBA00023121"/>
    </source>
</evidence>
<feature type="region of interest" description="Disordered" evidence="7">
    <location>
        <begin position="385"/>
        <end position="433"/>
    </location>
</feature>
<feature type="region of interest" description="Disordered" evidence="7">
    <location>
        <begin position="1"/>
        <end position="46"/>
    </location>
</feature>
<evidence type="ECO:0000256" key="4">
    <source>
        <dbReference type="ARBA" id="ARBA00022687"/>
    </source>
</evidence>
<gene>
    <name evidence="8" type="primary">Amer1</name>
    <name evidence="8" type="ORF">BUCCAP_R00780</name>
</gene>